<reference evidence="3 4" key="1">
    <citation type="submission" date="2024-04" db="EMBL/GenBank/DDBJ databases">
        <title>The reference genome of an endangered Asteraceae, Deinandra increscens subsp. villosa, native to the Central Coast of California.</title>
        <authorList>
            <person name="Guilliams M."/>
            <person name="Hasenstab-Lehman K."/>
            <person name="Meyer R."/>
            <person name="Mcevoy S."/>
        </authorList>
    </citation>
    <scope>NUCLEOTIDE SEQUENCE [LARGE SCALE GENOMIC DNA]</scope>
    <source>
        <tissue evidence="3">Leaf</tissue>
    </source>
</reference>
<evidence type="ECO:0000313" key="4">
    <source>
        <dbReference type="Proteomes" id="UP001408789"/>
    </source>
</evidence>
<feature type="region of interest" description="Disordered" evidence="2">
    <location>
        <begin position="223"/>
        <end position="258"/>
    </location>
</feature>
<organism evidence="3 4">
    <name type="scientific">Deinandra increscens subsp. villosa</name>
    <dbReference type="NCBI Taxonomy" id="3103831"/>
    <lineage>
        <taxon>Eukaryota</taxon>
        <taxon>Viridiplantae</taxon>
        <taxon>Streptophyta</taxon>
        <taxon>Embryophyta</taxon>
        <taxon>Tracheophyta</taxon>
        <taxon>Spermatophyta</taxon>
        <taxon>Magnoliopsida</taxon>
        <taxon>eudicotyledons</taxon>
        <taxon>Gunneridae</taxon>
        <taxon>Pentapetalae</taxon>
        <taxon>asterids</taxon>
        <taxon>campanulids</taxon>
        <taxon>Asterales</taxon>
        <taxon>Asteraceae</taxon>
        <taxon>Asteroideae</taxon>
        <taxon>Heliantheae alliance</taxon>
        <taxon>Madieae</taxon>
        <taxon>Madiinae</taxon>
        <taxon>Deinandra</taxon>
    </lineage>
</organism>
<dbReference type="InterPro" id="IPR003676">
    <property type="entry name" value="SAUR_fam"/>
</dbReference>
<feature type="compositionally biased region" description="Gly residues" evidence="2">
    <location>
        <begin position="238"/>
        <end position="248"/>
    </location>
</feature>
<dbReference type="GO" id="GO:0009733">
    <property type="term" value="P:response to auxin"/>
    <property type="evidence" value="ECO:0007669"/>
    <property type="project" value="InterPro"/>
</dbReference>
<proteinExistence type="inferred from homology"/>
<gene>
    <name evidence="3" type="ORF">SSX86_028527</name>
</gene>
<dbReference type="Pfam" id="PF02519">
    <property type="entry name" value="Auxin_inducible"/>
    <property type="match status" value="1"/>
</dbReference>
<dbReference type="PANTHER" id="PTHR31175">
    <property type="entry name" value="AUXIN-RESPONSIVE FAMILY PROTEIN"/>
    <property type="match status" value="1"/>
</dbReference>
<name>A0AAP0GKX6_9ASTR</name>
<dbReference type="Proteomes" id="UP001408789">
    <property type="component" value="Unassembled WGS sequence"/>
</dbReference>
<dbReference type="PANTHER" id="PTHR31175:SF120">
    <property type="entry name" value="OS09G0547100 PROTEIN"/>
    <property type="match status" value="1"/>
</dbReference>
<keyword evidence="4" id="KW-1185">Reference proteome</keyword>
<evidence type="ECO:0000256" key="1">
    <source>
        <dbReference type="ARBA" id="ARBA00006974"/>
    </source>
</evidence>
<accession>A0AAP0GKX6</accession>
<comment type="caution">
    <text evidence="3">The sequence shown here is derived from an EMBL/GenBank/DDBJ whole genome shotgun (WGS) entry which is preliminary data.</text>
</comment>
<comment type="similarity">
    <text evidence="1">Belongs to the ARG7 family.</text>
</comment>
<evidence type="ECO:0000256" key="2">
    <source>
        <dbReference type="SAM" id="MobiDB-lite"/>
    </source>
</evidence>
<protein>
    <submittedName>
        <fullName evidence="3">Uncharacterized protein</fullName>
    </submittedName>
</protein>
<dbReference type="AlphaFoldDB" id="A0AAP0GKX6"/>
<sequence length="258" mass="27714">MAVNEWATYQHIIYNQAHHKQPSVFLDHKTIHSAYFSGHSSIEKYYRMNGIKNLIKIARKSQDMATVAFQDYKTHSTTKVEKARKLVKMARKWPKEYTKSSCNDRMANKGHFVVYTTDKIRFVMPLRYLNTKVFRELLSISEDEFGLPGGVEGLRPPGGSNHNGAGGGGDSVVVVAHGDGGAGDGGASDGGVIMAVGGRGDTAEAATVMTSATSGFGCVGRHRDGGVGCGDSRRHKGGGPVEEGGGRLGLSTEDHETE</sequence>
<evidence type="ECO:0000313" key="3">
    <source>
        <dbReference type="EMBL" id="KAK9051899.1"/>
    </source>
</evidence>
<dbReference type="EMBL" id="JBCNJP010000027">
    <property type="protein sequence ID" value="KAK9051899.1"/>
    <property type="molecule type" value="Genomic_DNA"/>
</dbReference>